<gene>
    <name evidence="2" type="ORF">IV203_017701</name>
</gene>
<feature type="region of interest" description="Disordered" evidence="1">
    <location>
        <begin position="147"/>
        <end position="172"/>
    </location>
</feature>
<dbReference type="EMBL" id="JAGRRH010000041">
    <property type="protein sequence ID" value="KAG7339124.1"/>
    <property type="molecule type" value="Genomic_DNA"/>
</dbReference>
<keyword evidence="3" id="KW-1185">Reference proteome</keyword>
<dbReference type="Proteomes" id="UP000693970">
    <property type="component" value="Unassembled WGS sequence"/>
</dbReference>
<dbReference type="AlphaFoldDB" id="A0A9K3K8J3"/>
<accession>A0A9K3K8J3</accession>
<sequence>MSNQTTTQDAIVAHQSASNGLDGNSFGTTSVQEEEIFVNCASFGGDAEDEADEVEENAYDVGSIDIMDGRAKMSVVSRDDTKHVDLEALKDQDGFCPGDMDALCVSKNNTIDGASKVPMGSDSSDLFVADEKKRDVKNSRFGWYLPKPKKRGAADVPPSLESDGSADGSSSINQCEAEMVICTDGDETKSGKAERAGFVSEEFQQMNAESLANITKEKDRGFFDGEESVAQEQLSVTTDDDIDQAIKNANLIDDEPIEQHDTRSQRSNGTARNKAFPTNMNGEMDSLASSHHSLKLSAKTGEDDIKFTSSIQFNKSSKIVGVGDCNLVSSQKSGVGKDMLSVCSQISREFLLKETSNDDESADSRHLRKSVDTQIVSLYSERSPKSILKEAASDSKSSAHESTHSPDQDVASVYSQRSQAASLREVAEVGIDDKSVASRLSRKSAGTNVVSLYSQRSRKSISKEAASDSKSSAHESKQSSDQDVASVYSQRSQAASLREVAEVGNDDKSVTSRLSRKSAGTNVVSLYSQRSGKSISKEAASDSKSSASESKQSSDQDVVSVFSQRSQAASLREVADVGNDDKSVASRLSRKSAGTSVVSLYSQRSRKSISKEAASDSKSSATESKLLRPRCCIYVFAPIPSGFLERSAQRVSVSCNAKFRQSP</sequence>
<name>A0A9K3K8J3_9STRA</name>
<feature type="region of interest" description="Disordered" evidence="1">
    <location>
        <begin position="1"/>
        <end position="26"/>
    </location>
</feature>
<reference evidence="2" key="1">
    <citation type="journal article" date="2021" name="Sci. Rep.">
        <title>Diploid genomic architecture of Nitzschia inconspicua, an elite biomass production diatom.</title>
        <authorList>
            <person name="Oliver A."/>
            <person name="Podell S."/>
            <person name="Pinowska A."/>
            <person name="Traller J.C."/>
            <person name="Smith S.R."/>
            <person name="McClure R."/>
            <person name="Beliaev A."/>
            <person name="Bohutskyi P."/>
            <person name="Hill E.A."/>
            <person name="Rabines A."/>
            <person name="Zheng H."/>
            <person name="Allen L.Z."/>
            <person name="Kuo A."/>
            <person name="Grigoriev I.V."/>
            <person name="Allen A.E."/>
            <person name="Hazlebeck D."/>
            <person name="Allen E.E."/>
        </authorList>
    </citation>
    <scope>NUCLEOTIDE SEQUENCE</scope>
    <source>
        <strain evidence="2">Hildebrandi</strain>
    </source>
</reference>
<comment type="caution">
    <text evidence="2">The sequence shown here is derived from an EMBL/GenBank/DDBJ whole genome shotgun (WGS) entry which is preliminary data.</text>
</comment>
<feature type="compositionally biased region" description="Polar residues" evidence="1">
    <location>
        <begin position="265"/>
        <end position="281"/>
    </location>
</feature>
<feature type="compositionally biased region" description="Low complexity" evidence="1">
    <location>
        <begin position="542"/>
        <end position="559"/>
    </location>
</feature>
<feature type="region of interest" description="Disordered" evidence="1">
    <location>
        <begin position="454"/>
        <end position="516"/>
    </location>
</feature>
<feature type="region of interest" description="Disordered" evidence="1">
    <location>
        <begin position="528"/>
        <end position="559"/>
    </location>
</feature>
<evidence type="ECO:0000313" key="2">
    <source>
        <dbReference type="EMBL" id="KAG7339124.1"/>
    </source>
</evidence>
<feature type="region of interest" description="Disordered" evidence="1">
    <location>
        <begin position="259"/>
        <end position="282"/>
    </location>
</feature>
<evidence type="ECO:0000313" key="3">
    <source>
        <dbReference type="Proteomes" id="UP000693970"/>
    </source>
</evidence>
<protein>
    <submittedName>
        <fullName evidence="2">Uncharacterized protein</fullName>
    </submittedName>
</protein>
<organism evidence="2 3">
    <name type="scientific">Nitzschia inconspicua</name>
    <dbReference type="NCBI Taxonomy" id="303405"/>
    <lineage>
        <taxon>Eukaryota</taxon>
        <taxon>Sar</taxon>
        <taxon>Stramenopiles</taxon>
        <taxon>Ochrophyta</taxon>
        <taxon>Bacillariophyta</taxon>
        <taxon>Bacillariophyceae</taxon>
        <taxon>Bacillariophycidae</taxon>
        <taxon>Bacillariales</taxon>
        <taxon>Bacillariaceae</taxon>
        <taxon>Nitzschia</taxon>
    </lineage>
</organism>
<feature type="compositionally biased region" description="Basic and acidic residues" evidence="1">
    <location>
        <begin position="461"/>
        <end position="480"/>
    </location>
</feature>
<feature type="region of interest" description="Disordered" evidence="1">
    <location>
        <begin position="388"/>
        <end position="416"/>
    </location>
</feature>
<evidence type="ECO:0000256" key="1">
    <source>
        <dbReference type="SAM" id="MobiDB-lite"/>
    </source>
</evidence>
<reference evidence="2" key="2">
    <citation type="submission" date="2021-04" db="EMBL/GenBank/DDBJ databases">
        <authorList>
            <person name="Podell S."/>
        </authorList>
    </citation>
    <scope>NUCLEOTIDE SEQUENCE</scope>
    <source>
        <strain evidence="2">Hildebrandi</strain>
    </source>
</reference>
<feature type="compositionally biased region" description="Basic and acidic residues" evidence="1">
    <location>
        <begin position="499"/>
        <end position="510"/>
    </location>
</feature>
<feature type="compositionally biased region" description="Basic and acidic residues" evidence="1">
    <location>
        <begin position="388"/>
        <end position="407"/>
    </location>
</feature>
<proteinExistence type="predicted"/>